<dbReference type="PANTHER" id="PTHR16099">
    <property type="entry name" value="8-OXO-DGTP DIPHOSPHATES NUDT15"/>
    <property type="match status" value="1"/>
</dbReference>
<evidence type="ECO:0000259" key="3">
    <source>
        <dbReference type="PROSITE" id="PS51462"/>
    </source>
</evidence>
<dbReference type="GO" id="GO:0006203">
    <property type="term" value="P:dGTP catabolic process"/>
    <property type="evidence" value="ECO:0007669"/>
    <property type="project" value="TreeGrafter"/>
</dbReference>
<evidence type="ECO:0000313" key="4">
    <source>
        <dbReference type="EMBL" id="KAK3673288.1"/>
    </source>
</evidence>
<dbReference type="Pfam" id="PF00293">
    <property type="entry name" value="NUDIX"/>
    <property type="match status" value="1"/>
</dbReference>
<proteinExistence type="inferred from homology"/>
<dbReference type="GO" id="GO:0005829">
    <property type="term" value="C:cytosol"/>
    <property type="evidence" value="ECO:0007669"/>
    <property type="project" value="TreeGrafter"/>
</dbReference>
<reference evidence="4" key="1">
    <citation type="submission" date="2023-07" db="EMBL/GenBank/DDBJ databases">
        <title>Black Yeasts Isolated from many extreme environments.</title>
        <authorList>
            <person name="Coleine C."/>
            <person name="Stajich J.E."/>
            <person name="Selbmann L."/>
        </authorList>
    </citation>
    <scope>NUCLEOTIDE SEQUENCE</scope>
    <source>
        <strain evidence="4">CCFEE 5485</strain>
    </source>
</reference>
<keyword evidence="1 2" id="KW-0378">Hydrolase</keyword>
<dbReference type="Proteomes" id="UP001274830">
    <property type="component" value="Unassembled WGS sequence"/>
</dbReference>
<sequence length="173" mass="19495">MTAPPRVGVGVFVFEQSRGGRFLIGKRKGSLGADTWALPGGHLEHGESLEQCAVREVEEEAGIRLGNPYFLTATNTFFREDRKHYVTIFMIAQTTHVVGDQPQQAQLLEPEKCEGWTWSTYEEMLNLQDNQGNQLFLPLISLRDQRPDVCTYLRSMGEKGSYLAPEIYGRLSA</sequence>
<evidence type="ECO:0000256" key="2">
    <source>
        <dbReference type="RuleBase" id="RU003476"/>
    </source>
</evidence>
<comment type="similarity">
    <text evidence="2">Belongs to the Nudix hydrolase family.</text>
</comment>
<gene>
    <name evidence="4" type="primary">nudt15</name>
    <name evidence="4" type="ORF">LTR78_006833</name>
</gene>
<evidence type="ECO:0000313" key="5">
    <source>
        <dbReference type="Proteomes" id="UP001274830"/>
    </source>
</evidence>
<dbReference type="PANTHER" id="PTHR16099:SF5">
    <property type="entry name" value="NUCLEOTIDE TRIPHOSPHATE DIPHOSPHATASE NUDT15"/>
    <property type="match status" value="1"/>
</dbReference>
<comment type="caution">
    <text evidence="4">The sequence shown here is derived from an EMBL/GenBank/DDBJ whole genome shotgun (WGS) entry which is preliminary data.</text>
</comment>
<dbReference type="FunFam" id="3.90.79.10:FF:000060">
    <property type="entry name" value="Nudix hydrolase 1"/>
    <property type="match status" value="1"/>
</dbReference>
<dbReference type="PROSITE" id="PS00893">
    <property type="entry name" value="NUDIX_BOX"/>
    <property type="match status" value="1"/>
</dbReference>
<evidence type="ECO:0000256" key="1">
    <source>
        <dbReference type="ARBA" id="ARBA00022801"/>
    </source>
</evidence>
<dbReference type="Gene3D" id="3.90.79.10">
    <property type="entry name" value="Nucleoside Triphosphate Pyrophosphohydrolase"/>
    <property type="match status" value="1"/>
</dbReference>
<dbReference type="PROSITE" id="PS51462">
    <property type="entry name" value="NUDIX"/>
    <property type="match status" value="1"/>
</dbReference>
<dbReference type="CDD" id="cd04678">
    <property type="entry name" value="NUDIX_MTH2_Nudt15"/>
    <property type="match status" value="1"/>
</dbReference>
<dbReference type="SUPFAM" id="SSF55811">
    <property type="entry name" value="Nudix"/>
    <property type="match status" value="1"/>
</dbReference>
<accession>A0AAE0WKA4</accession>
<dbReference type="InterPro" id="IPR020084">
    <property type="entry name" value="NUDIX_hydrolase_CS"/>
</dbReference>
<protein>
    <submittedName>
        <fullName evidence="4">Dihydroneopterin triphosphate pyrophosphohydrolase activity protein</fullName>
    </submittedName>
</protein>
<dbReference type="EMBL" id="JAUTXT010000026">
    <property type="protein sequence ID" value="KAK3673288.1"/>
    <property type="molecule type" value="Genomic_DNA"/>
</dbReference>
<dbReference type="InterPro" id="IPR000086">
    <property type="entry name" value="NUDIX_hydrolase_dom"/>
</dbReference>
<dbReference type="PRINTS" id="PR00502">
    <property type="entry name" value="NUDIXFAMILY"/>
</dbReference>
<dbReference type="InterPro" id="IPR015797">
    <property type="entry name" value="NUDIX_hydrolase-like_dom_sf"/>
</dbReference>
<dbReference type="AlphaFoldDB" id="A0AAE0WKA4"/>
<feature type="domain" description="Nudix hydrolase" evidence="3">
    <location>
        <begin position="4"/>
        <end position="141"/>
    </location>
</feature>
<name>A0AAE0WKA4_9PEZI</name>
<organism evidence="4 5">
    <name type="scientific">Recurvomyces mirabilis</name>
    <dbReference type="NCBI Taxonomy" id="574656"/>
    <lineage>
        <taxon>Eukaryota</taxon>
        <taxon>Fungi</taxon>
        <taxon>Dikarya</taxon>
        <taxon>Ascomycota</taxon>
        <taxon>Pezizomycotina</taxon>
        <taxon>Dothideomycetes</taxon>
        <taxon>Dothideomycetidae</taxon>
        <taxon>Mycosphaerellales</taxon>
        <taxon>Teratosphaeriaceae</taxon>
        <taxon>Recurvomyces</taxon>
    </lineage>
</organism>
<dbReference type="GO" id="GO:0035539">
    <property type="term" value="F:8-oxo-7,8-dihydrodeoxyguanosine triphosphate pyrophosphatase activity"/>
    <property type="evidence" value="ECO:0007669"/>
    <property type="project" value="TreeGrafter"/>
</dbReference>
<dbReference type="InterPro" id="IPR020476">
    <property type="entry name" value="Nudix_hydrolase"/>
</dbReference>
<keyword evidence="5" id="KW-1185">Reference proteome</keyword>